<keyword evidence="2" id="KW-1185">Reference proteome</keyword>
<evidence type="ECO:0000313" key="2">
    <source>
        <dbReference type="Proteomes" id="UP000192903"/>
    </source>
</evidence>
<dbReference type="AlphaFoldDB" id="A0A1X7FWL3"/>
<dbReference type="STRING" id="464029.SAMN02982989_1010"/>
<sequence>MTSAPRLRKRSVATKRSSIGTMSRVGIAANDYQPVPIDLRA</sequence>
<evidence type="ECO:0000313" key="1">
    <source>
        <dbReference type="EMBL" id="SMF60034.1"/>
    </source>
</evidence>
<organism evidence="1 2">
    <name type="scientific">Xaviernesmea oryzae</name>
    <dbReference type="NCBI Taxonomy" id="464029"/>
    <lineage>
        <taxon>Bacteria</taxon>
        <taxon>Pseudomonadati</taxon>
        <taxon>Pseudomonadota</taxon>
        <taxon>Alphaproteobacteria</taxon>
        <taxon>Hyphomicrobiales</taxon>
        <taxon>Rhizobiaceae</taxon>
        <taxon>Rhizobium/Agrobacterium group</taxon>
        <taxon>Xaviernesmea</taxon>
    </lineage>
</organism>
<protein>
    <submittedName>
        <fullName evidence="1">Uncharacterized protein</fullName>
    </submittedName>
</protein>
<dbReference type="Proteomes" id="UP000192903">
    <property type="component" value="Unassembled WGS sequence"/>
</dbReference>
<gene>
    <name evidence="1" type="ORF">SAMN02982989_1010</name>
</gene>
<reference evidence="2" key="1">
    <citation type="submission" date="2017-04" db="EMBL/GenBank/DDBJ databases">
        <authorList>
            <person name="Varghese N."/>
            <person name="Submissions S."/>
        </authorList>
    </citation>
    <scope>NUCLEOTIDE SEQUENCE [LARGE SCALE GENOMIC DNA]</scope>
    <source>
        <strain evidence="2">B4P</strain>
    </source>
</reference>
<name>A0A1X7FWL3_9HYPH</name>
<accession>A0A1X7FWL3</accession>
<dbReference type="EMBL" id="FXAF01000008">
    <property type="protein sequence ID" value="SMF60034.1"/>
    <property type="molecule type" value="Genomic_DNA"/>
</dbReference>
<proteinExistence type="predicted"/>